<dbReference type="Pfam" id="PF00239">
    <property type="entry name" value="Resolvase"/>
    <property type="match status" value="1"/>
</dbReference>
<dbReference type="SUPFAM" id="SSF53041">
    <property type="entry name" value="Resolvase-like"/>
    <property type="match status" value="1"/>
</dbReference>
<dbReference type="PANTHER" id="PTHR36172">
    <property type="match status" value="1"/>
</dbReference>
<dbReference type="InterPro" id="IPR051491">
    <property type="entry name" value="Recombinase/Transposase-rel"/>
</dbReference>
<organism evidence="6 7">
    <name type="scientific">Thermus antranikianii</name>
    <dbReference type="NCBI Taxonomy" id="88190"/>
    <lineage>
        <taxon>Bacteria</taxon>
        <taxon>Thermotogati</taxon>
        <taxon>Deinococcota</taxon>
        <taxon>Deinococci</taxon>
        <taxon>Thermales</taxon>
        <taxon>Thermaceae</taxon>
        <taxon>Thermus</taxon>
    </lineage>
</organism>
<keyword evidence="2" id="KW-0238">DNA-binding</keyword>
<keyword evidence="7" id="KW-1185">Reference proteome</keyword>
<dbReference type="PANTHER" id="PTHR36172:SF1">
    <property type="entry name" value="RESOLVASE-RELATED"/>
    <property type="match status" value="1"/>
</dbReference>
<evidence type="ECO:0000256" key="2">
    <source>
        <dbReference type="ARBA" id="ARBA00023125"/>
    </source>
</evidence>
<dbReference type="Proteomes" id="UP001317488">
    <property type="component" value="Chromosome"/>
</dbReference>
<dbReference type="InterPro" id="IPR006118">
    <property type="entry name" value="Recombinase_CS"/>
</dbReference>
<dbReference type="PROSITE" id="PS00397">
    <property type="entry name" value="RECOMBINASES_1"/>
    <property type="match status" value="1"/>
</dbReference>
<evidence type="ECO:0000313" key="6">
    <source>
        <dbReference type="EMBL" id="WCM39001.1"/>
    </source>
</evidence>
<sequence>MKPSHWARKQGISYLTAWRWFKAGKLPVPARQLPSGTILVEEPNPEGRTVLYARVSSSDQKDDLQRQVQRLEAFAREQGWLEFQVVTEIASCLRKSVCPQDSFADSGKATGLNGKRRKLLRLLRDPGVGRIVVEHRDRLAPFGFEMVEAALMAAGKRVVVVVEEGEVKDDLVRDLLEILLLTQMCLPYGQSNLLTQMCLPYGQSNTSACGRLYGRRSARNRAKRALGHGRSPYLVVMGCG</sequence>
<feature type="domain" description="Resolvase/invertase-type recombinase catalytic" evidence="5">
    <location>
        <begin position="49"/>
        <end position="231"/>
    </location>
</feature>
<evidence type="ECO:0000256" key="3">
    <source>
        <dbReference type="ARBA" id="ARBA00023172"/>
    </source>
</evidence>
<protein>
    <submittedName>
        <fullName evidence="6">IS607 family transposase</fullName>
    </submittedName>
</protein>
<dbReference type="InterPro" id="IPR006119">
    <property type="entry name" value="Resolv_N"/>
</dbReference>
<name>A0ABY7RNQ3_9DEIN</name>
<keyword evidence="1" id="KW-0229">DNA integration</keyword>
<dbReference type="InterPro" id="IPR036162">
    <property type="entry name" value="Resolvase-like_N_sf"/>
</dbReference>
<evidence type="ECO:0000313" key="7">
    <source>
        <dbReference type="Proteomes" id="UP001317488"/>
    </source>
</evidence>
<proteinExistence type="predicted"/>
<gene>
    <name evidence="6" type="ORF">GO600_02115</name>
</gene>
<evidence type="ECO:0000256" key="4">
    <source>
        <dbReference type="PROSITE-ProRule" id="PRU10137"/>
    </source>
</evidence>
<keyword evidence="3" id="KW-0233">DNA recombination</keyword>
<dbReference type="EMBL" id="CP046617">
    <property type="protein sequence ID" value="WCM39001.1"/>
    <property type="molecule type" value="Genomic_DNA"/>
</dbReference>
<dbReference type="SMART" id="SM00857">
    <property type="entry name" value="Resolvase"/>
    <property type="match status" value="1"/>
</dbReference>
<evidence type="ECO:0000256" key="1">
    <source>
        <dbReference type="ARBA" id="ARBA00022908"/>
    </source>
</evidence>
<dbReference type="Gene3D" id="3.40.50.1390">
    <property type="entry name" value="Resolvase, N-terminal catalytic domain"/>
    <property type="match status" value="1"/>
</dbReference>
<dbReference type="RefSeq" id="WP_051209167.1">
    <property type="nucleotide sequence ID" value="NZ_CP046617.1"/>
</dbReference>
<feature type="active site" description="O-(5'-phospho-DNA)-serine intermediate" evidence="4">
    <location>
        <position position="56"/>
    </location>
</feature>
<evidence type="ECO:0000259" key="5">
    <source>
        <dbReference type="SMART" id="SM00857"/>
    </source>
</evidence>
<accession>A0ABY7RNQ3</accession>
<reference evidence="6 7" key="1">
    <citation type="submission" date="2019-12" db="EMBL/GenBank/DDBJ databases">
        <authorList>
            <person name="An T."/>
        </authorList>
    </citation>
    <scope>NUCLEOTIDE SEQUENCE [LARGE SCALE GENOMIC DNA]</scope>
    <source>
        <strain evidence="6 7">JCM 19900</strain>
    </source>
</reference>